<keyword evidence="5" id="KW-1185">Reference proteome</keyword>
<evidence type="ECO:0000256" key="3">
    <source>
        <dbReference type="SAM" id="Coils"/>
    </source>
</evidence>
<dbReference type="Pfam" id="PF02321">
    <property type="entry name" value="OEP"/>
    <property type="match status" value="2"/>
</dbReference>
<name>A0ABW1YK04_9GAMM</name>
<evidence type="ECO:0000313" key="5">
    <source>
        <dbReference type="Proteomes" id="UP001596425"/>
    </source>
</evidence>
<dbReference type="EMBL" id="JBHSVR010000001">
    <property type="protein sequence ID" value="MFC6631855.1"/>
    <property type="molecule type" value="Genomic_DNA"/>
</dbReference>
<keyword evidence="2" id="KW-0732">Signal</keyword>
<reference evidence="5" key="1">
    <citation type="journal article" date="2019" name="Int. J. Syst. Evol. Microbiol.">
        <title>The Global Catalogue of Microorganisms (GCM) 10K type strain sequencing project: providing services to taxonomists for standard genome sequencing and annotation.</title>
        <authorList>
            <consortium name="The Broad Institute Genomics Platform"/>
            <consortium name="The Broad Institute Genome Sequencing Center for Infectious Disease"/>
            <person name="Wu L."/>
            <person name="Ma J."/>
        </authorList>
    </citation>
    <scope>NUCLEOTIDE SEQUENCE [LARGE SCALE GENOMIC DNA]</scope>
    <source>
        <strain evidence="5">CGMCC 1.13718</strain>
    </source>
</reference>
<comment type="caution">
    <text evidence="4">The sequence shown here is derived from an EMBL/GenBank/DDBJ whole genome shotgun (WGS) entry which is preliminary data.</text>
</comment>
<feature type="coiled-coil region" evidence="3">
    <location>
        <begin position="220"/>
        <end position="247"/>
    </location>
</feature>
<keyword evidence="3" id="KW-0175">Coiled coil</keyword>
<comment type="subcellular location">
    <subcellularLocation>
        <location evidence="2">Cell outer membrane</location>
        <topology evidence="2">Lipid-anchor</topology>
    </subcellularLocation>
</comment>
<evidence type="ECO:0000256" key="2">
    <source>
        <dbReference type="RuleBase" id="RU362097"/>
    </source>
</evidence>
<protein>
    <submittedName>
        <fullName evidence="4">Efflux transporter outer membrane subunit</fullName>
    </submittedName>
</protein>
<gene>
    <name evidence="4" type="ORF">ACFQBM_01110</name>
</gene>
<dbReference type="Proteomes" id="UP001596425">
    <property type="component" value="Unassembled WGS sequence"/>
</dbReference>
<dbReference type="PROSITE" id="PS51257">
    <property type="entry name" value="PROKAR_LIPOPROTEIN"/>
    <property type="match status" value="1"/>
</dbReference>
<keyword evidence="2" id="KW-1134">Transmembrane beta strand</keyword>
<sequence>MIRAALAFAVLIPAFVGCALRSAPTQTDILEQALPPETIIPADWVAGRDAGAVSDGWLNSFNDPTLEAIVAEALANNLDLRQAADKVEVARQMVTVVGAQLLPQIGGKLAGKRTHDFGSEDFIKHTQSHTVAALSMAWELDVWGRLRSQRAAAEAEFDAAVFDFAYGQQSLAATVALNWYITTEAYQLLLLAERAVEIYGGLLELARIRNSSGKSSDLDVVDARARMENAQSELEAARIHYDRARRTLEVLLGRYPAAEIRSAAQYPPLPPPVAAGLPATLLERRPDILAAEYLVLAAFRKQEAARLALLPDFGLSLTAERLGDHLLKVLRLSPYRASAEIGATIPIYEGGALCAYLNIATAEQAEAVANYGSVVLNAFREVENALASEALLARQLEYAQRALADRTRAVEIATVQYRAGKRDLLWVEELQAEQILVEANVIQLRNAQVANRIRLHLALGGNFEAPPAAPAPESGK</sequence>
<dbReference type="SUPFAM" id="SSF56954">
    <property type="entry name" value="Outer membrane efflux proteins (OEP)"/>
    <property type="match status" value="1"/>
</dbReference>
<accession>A0ABW1YK04</accession>
<keyword evidence="2" id="KW-0472">Membrane</keyword>
<dbReference type="PANTHER" id="PTHR30203">
    <property type="entry name" value="OUTER MEMBRANE CATION EFFLUX PROTEIN"/>
    <property type="match status" value="1"/>
</dbReference>
<evidence type="ECO:0000313" key="4">
    <source>
        <dbReference type="EMBL" id="MFC6631855.1"/>
    </source>
</evidence>
<organism evidence="4 5">
    <name type="scientific">Microbulbifer taiwanensis</name>
    <dbReference type="NCBI Taxonomy" id="986746"/>
    <lineage>
        <taxon>Bacteria</taxon>
        <taxon>Pseudomonadati</taxon>
        <taxon>Pseudomonadota</taxon>
        <taxon>Gammaproteobacteria</taxon>
        <taxon>Cellvibrionales</taxon>
        <taxon>Microbulbiferaceae</taxon>
        <taxon>Microbulbifer</taxon>
    </lineage>
</organism>
<keyword evidence="2" id="KW-0564">Palmitate</keyword>
<dbReference type="NCBIfam" id="TIGR01845">
    <property type="entry name" value="outer_NodT"/>
    <property type="match status" value="1"/>
</dbReference>
<dbReference type="InterPro" id="IPR003423">
    <property type="entry name" value="OMP_efflux"/>
</dbReference>
<feature type="chain" id="PRO_5044969403" evidence="2">
    <location>
        <begin position="20"/>
        <end position="476"/>
    </location>
</feature>
<evidence type="ECO:0000256" key="1">
    <source>
        <dbReference type="ARBA" id="ARBA00007613"/>
    </source>
</evidence>
<dbReference type="RefSeq" id="WP_193193034.1">
    <property type="nucleotide sequence ID" value="NZ_JACZFR010000037.1"/>
</dbReference>
<dbReference type="Gene3D" id="2.20.200.10">
    <property type="entry name" value="Outer membrane efflux proteins (OEP)"/>
    <property type="match status" value="1"/>
</dbReference>
<dbReference type="InterPro" id="IPR010131">
    <property type="entry name" value="MdtP/NodT-like"/>
</dbReference>
<comment type="similarity">
    <text evidence="1 2">Belongs to the outer membrane factor (OMF) (TC 1.B.17) family.</text>
</comment>
<keyword evidence="2" id="KW-0449">Lipoprotein</keyword>
<dbReference type="Gene3D" id="1.20.1600.10">
    <property type="entry name" value="Outer membrane efflux proteins (OEP)"/>
    <property type="match status" value="1"/>
</dbReference>
<dbReference type="PANTHER" id="PTHR30203:SF23">
    <property type="entry name" value="OUTER MEMBRANE EFFLUX PROTEIN"/>
    <property type="match status" value="1"/>
</dbReference>
<proteinExistence type="inferred from homology"/>
<keyword evidence="2" id="KW-0812">Transmembrane</keyword>
<feature type="signal peptide" evidence="2">
    <location>
        <begin position="1"/>
        <end position="19"/>
    </location>
</feature>